<reference evidence="2 3" key="1">
    <citation type="journal article" date="2014" name="Genome Announc.">
        <title>Draft Genome Sequence of Streptomyces fradiae ATCC 19609, a Strain Highly Sensitive to Antibiotics.</title>
        <authorList>
            <person name="Bekker O.B."/>
            <person name="Klimina K.M."/>
            <person name="Vatlin A.A."/>
            <person name="Zakharevich N.V."/>
            <person name="Kasianov A.S."/>
            <person name="Danilenko V.N."/>
        </authorList>
    </citation>
    <scope>NUCLEOTIDE SEQUENCE [LARGE SCALE GENOMIC DNA]</scope>
    <source>
        <strain evidence="2 3">ATCC 19609</strain>
    </source>
</reference>
<gene>
    <name evidence="2" type="ORF">SFRA_005555</name>
</gene>
<organism evidence="2 3">
    <name type="scientific">Streptomyces xinghaiensis</name>
    <dbReference type="NCBI Taxonomy" id="1038928"/>
    <lineage>
        <taxon>Bacteria</taxon>
        <taxon>Bacillati</taxon>
        <taxon>Actinomycetota</taxon>
        <taxon>Actinomycetes</taxon>
        <taxon>Kitasatosporales</taxon>
        <taxon>Streptomycetaceae</taxon>
        <taxon>Streptomyces</taxon>
    </lineage>
</organism>
<evidence type="ECO:0000313" key="3">
    <source>
        <dbReference type="Proteomes" id="UP000028058"/>
    </source>
</evidence>
<keyword evidence="3" id="KW-1185">Reference proteome</keyword>
<proteinExistence type="predicted"/>
<dbReference type="Proteomes" id="UP000028058">
    <property type="component" value="Unassembled WGS sequence"/>
</dbReference>
<dbReference type="EMBL" id="JNAD02000002">
    <property type="protein sequence ID" value="RKM98002.1"/>
    <property type="molecule type" value="Genomic_DNA"/>
</dbReference>
<name>A0A3M8F6W7_9ACTN</name>
<accession>A0A3M8F6W7</accession>
<dbReference type="AlphaFoldDB" id="A0A3M8F6W7"/>
<sequence>MRVRFARWAVARTPKVRTVGPSTFAVPNRLFTSVPEEILLGSVVGGHRSVSPDEETESMGVARPEGLVSPGRARYCPRLRTNRRLVLPLSGGGYGGRSGGAVREV</sequence>
<comment type="caution">
    <text evidence="2">The sequence shown here is derived from an EMBL/GenBank/DDBJ whole genome shotgun (WGS) entry which is preliminary data.</text>
</comment>
<evidence type="ECO:0000256" key="1">
    <source>
        <dbReference type="SAM" id="MobiDB-lite"/>
    </source>
</evidence>
<protein>
    <submittedName>
        <fullName evidence="2">Uncharacterized protein</fullName>
    </submittedName>
</protein>
<feature type="region of interest" description="Disordered" evidence="1">
    <location>
        <begin position="46"/>
        <end position="66"/>
    </location>
</feature>
<evidence type="ECO:0000313" key="2">
    <source>
        <dbReference type="EMBL" id="RKM98002.1"/>
    </source>
</evidence>